<evidence type="ECO:0000256" key="1">
    <source>
        <dbReference type="ARBA" id="ARBA00022793"/>
    </source>
</evidence>
<keyword evidence="2 3" id="KW-0456">Lyase</keyword>
<dbReference type="InterPro" id="IPR032465">
    <property type="entry name" value="ACMSD"/>
</dbReference>
<dbReference type="Gene3D" id="3.20.20.140">
    <property type="entry name" value="Metal-dependent hydrolases"/>
    <property type="match status" value="1"/>
</dbReference>
<dbReference type="PANTHER" id="PTHR21240:SF28">
    <property type="entry name" value="ISO-OROTATE DECARBOXYLASE (EUROFUNG)"/>
    <property type="match status" value="1"/>
</dbReference>
<dbReference type="OrthoDB" id="191270at2759"/>
<dbReference type="Proteomes" id="UP000811619">
    <property type="component" value="Unassembled WGS sequence"/>
</dbReference>
<feature type="domain" description="Amidohydrolase-related" evidence="4">
    <location>
        <begin position="9"/>
        <end position="373"/>
    </location>
</feature>
<dbReference type="PANTHER" id="PTHR21240">
    <property type="entry name" value="2-AMINO-3-CARBOXYLMUCONATE-6-SEMIALDEHYDE DECARBOXYLASE"/>
    <property type="match status" value="1"/>
</dbReference>
<comment type="caution">
    <text evidence="5">The sequence shown here is derived from an EMBL/GenBank/DDBJ whole genome shotgun (WGS) entry which is preliminary data.</text>
</comment>
<evidence type="ECO:0000259" key="4">
    <source>
        <dbReference type="Pfam" id="PF04909"/>
    </source>
</evidence>
<keyword evidence="6" id="KW-1185">Reference proteome</keyword>
<dbReference type="InterPro" id="IPR032466">
    <property type="entry name" value="Metal_Hydrolase"/>
</dbReference>
<protein>
    <recommendedName>
        <fullName evidence="4">Amidohydrolase-related domain-containing protein</fullName>
    </recommendedName>
</protein>
<dbReference type="FunFam" id="3.20.20.140:FF:000055">
    <property type="entry name" value="Uracil-5-carboxylate decarboxylase"/>
    <property type="match status" value="1"/>
</dbReference>
<dbReference type="InterPro" id="IPR006680">
    <property type="entry name" value="Amidohydro-rel"/>
</dbReference>
<evidence type="ECO:0000256" key="2">
    <source>
        <dbReference type="ARBA" id="ARBA00023239"/>
    </source>
</evidence>
<evidence type="ECO:0000313" key="5">
    <source>
        <dbReference type="EMBL" id="KAG5916262.1"/>
    </source>
</evidence>
<dbReference type="GO" id="GO:0016787">
    <property type="term" value="F:hydrolase activity"/>
    <property type="evidence" value="ECO:0007669"/>
    <property type="project" value="InterPro"/>
</dbReference>
<dbReference type="GO" id="GO:0005829">
    <property type="term" value="C:cytosol"/>
    <property type="evidence" value="ECO:0007669"/>
    <property type="project" value="TreeGrafter"/>
</dbReference>
<dbReference type="AlphaFoldDB" id="A0A8K0J113"/>
<dbReference type="GO" id="GO:0016831">
    <property type="term" value="F:carboxy-lyase activity"/>
    <property type="evidence" value="ECO:0007669"/>
    <property type="project" value="UniProtKB-KW"/>
</dbReference>
<dbReference type="EMBL" id="SRPY01000907">
    <property type="protein sequence ID" value="KAG5916262.1"/>
    <property type="molecule type" value="Genomic_DNA"/>
</dbReference>
<dbReference type="SUPFAM" id="SSF51556">
    <property type="entry name" value="Metallo-dependent hydrolases"/>
    <property type="match status" value="1"/>
</dbReference>
<dbReference type="Pfam" id="PF04909">
    <property type="entry name" value="Amidohydro_2"/>
    <property type="match status" value="1"/>
</dbReference>
<evidence type="ECO:0000256" key="3">
    <source>
        <dbReference type="RuleBase" id="RU366045"/>
    </source>
</evidence>
<sequence>MAPADSVVVDVHTHMYPPQYIKMLESRSTIPLVRKFPQAPEPRLILLDSELADLHKAERDPSAKPPGRPLTSHFVSVRQKIDFMDAHHIDISVLSCANPWLDFVEPSQAGALAESANNDFSSMCCEHHGRLFFFATLPLTAPFETLQASVSRLQGLKYCRGVVLGTSGLGKGLDDPHLLPLFEAIAAANLTVFLHPHYGLPNDVWGPRAGEYGHVLPLALGFPMETTIAVARMYLAGVFDKVRNLRMLLAHSGGTLPFLAGRIESCIVHDGQLVRDGKAGQGRRTVWQVLKEQIYLDAVIYSEVGLKAAIEASSCDRLLFGTDHPFFPPISTDEQGQWESVSLNVEAVAKAVGQGSAEAKAIMGSNAVRILRLEE</sequence>
<accession>A0A8K0J113</accession>
<evidence type="ECO:0000313" key="6">
    <source>
        <dbReference type="Proteomes" id="UP000811619"/>
    </source>
</evidence>
<name>A0A8K0J113_9HYPO</name>
<proteinExistence type="inferred from homology"/>
<gene>
    <name evidence="5" type="ORF">E4U42_007730</name>
</gene>
<comment type="similarity">
    <text evidence="3">Belongs to the metallo-dependent hydrolases superfamily.</text>
</comment>
<organism evidence="5 6">
    <name type="scientific">Claviceps africana</name>
    <dbReference type="NCBI Taxonomy" id="83212"/>
    <lineage>
        <taxon>Eukaryota</taxon>
        <taxon>Fungi</taxon>
        <taxon>Dikarya</taxon>
        <taxon>Ascomycota</taxon>
        <taxon>Pezizomycotina</taxon>
        <taxon>Sordariomycetes</taxon>
        <taxon>Hypocreomycetidae</taxon>
        <taxon>Hypocreales</taxon>
        <taxon>Clavicipitaceae</taxon>
        <taxon>Claviceps</taxon>
    </lineage>
</organism>
<dbReference type="GO" id="GO:0019748">
    <property type="term" value="P:secondary metabolic process"/>
    <property type="evidence" value="ECO:0007669"/>
    <property type="project" value="TreeGrafter"/>
</dbReference>
<reference evidence="5" key="1">
    <citation type="journal article" date="2020" name="bioRxiv">
        <title>Whole genome comparisons of ergot fungi reveals the divergence and evolution of species within the genus Claviceps are the result of varying mechanisms driving genome evolution and host range expansion.</title>
        <authorList>
            <person name="Wyka S.A."/>
            <person name="Mondo S.J."/>
            <person name="Liu M."/>
            <person name="Dettman J."/>
            <person name="Nalam V."/>
            <person name="Broders K.D."/>
        </authorList>
    </citation>
    <scope>NUCLEOTIDE SEQUENCE</scope>
    <source>
        <strain evidence="5">CCC 489</strain>
    </source>
</reference>
<keyword evidence="1 3" id="KW-0210">Decarboxylase</keyword>